<name>D6PCS8_9BACT</name>
<dbReference type="EMBL" id="GU942986">
    <property type="protein sequence ID" value="ADD93529.1"/>
    <property type="molecule type" value="Genomic_DNA"/>
</dbReference>
<accession>D6PCS8</accession>
<evidence type="ECO:0000313" key="1">
    <source>
        <dbReference type="EMBL" id="ADD93529.1"/>
    </source>
</evidence>
<sequence length="57" mass="6169">MPDISPYTKGIADCLESLGHESPEKLNGNHEVAPRLINMLQGRMLEHLKPGSAVTTA</sequence>
<organism evidence="1">
    <name type="scientific">uncultured marine bacterium MedDCM-OCT-S04-C191</name>
    <dbReference type="NCBI Taxonomy" id="743053"/>
    <lineage>
        <taxon>Bacteria</taxon>
        <taxon>environmental samples</taxon>
    </lineage>
</organism>
<proteinExistence type="predicted"/>
<dbReference type="AlphaFoldDB" id="D6PCS8"/>
<protein>
    <submittedName>
        <fullName evidence="1">Uncharacterized protein</fullName>
    </submittedName>
</protein>
<reference evidence="1" key="1">
    <citation type="journal article" date="2010" name="ISME J.">
        <title>Metagenome of the Mediterranean deep chlorophyll maximum studied by direct and fosmid library 454 pyrosequencing.</title>
        <authorList>
            <person name="Ghai R."/>
            <person name="Martin-Cuadrado A.B."/>
            <person name="Molto A.G."/>
            <person name="Heredia I.G."/>
            <person name="Cabrera R."/>
            <person name="Martin J."/>
            <person name="Verdu M."/>
            <person name="Deschamps P."/>
            <person name="Moreira D."/>
            <person name="Lopez-Garcia P."/>
            <person name="Mira A."/>
            <person name="Rodriguez-Valera F."/>
        </authorList>
    </citation>
    <scope>NUCLEOTIDE SEQUENCE</scope>
</reference>